<dbReference type="EMBL" id="RBQT01000030">
    <property type="protein sequence ID" value="RMP82870.1"/>
    <property type="molecule type" value="Genomic_DNA"/>
</dbReference>
<protein>
    <submittedName>
        <fullName evidence="2">Uncharacterized protein</fullName>
    </submittedName>
</protein>
<organism evidence="2 3">
    <name type="scientific">Pseudomonas syringae pv. actinidiae</name>
    <dbReference type="NCBI Taxonomy" id="103796"/>
    <lineage>
        <taxon>Bacteria</taxon>
        <taxon>Pseudomonadati</taxon>
        <taxon>Pseudomonadota</taxon>
        <taxon>Gammaproteobacteria</taxon>
        <taxon>Pseudomonadales</taxon>
        <taxon>Pseudomonadaceae</taxon>
        <taxon>Pseudomonas</taxon>
        <taxon>Pseudomonas syringae</taxon>
    </lineage>
</organism>
<feature type="compositionally biased region" description="Basic and acidic residues" evidence="1">
    <location>
        <begin position="23"/>
        <end position="39"/>
    </location>
</feature>
<dbReference type="AlphaFoldDB" id="A0A7Z6XZC6"/>
<feature type="region of interest" description="Disordered" evidence="1">
    <location>
        <begin position="20"/>
        <end position="47"/>
    </location>
</feature>
<sequence length="47" mass="4902">MAGKVAVSAACTAPLAHIASESADSKKEPGRRGHWEEVLKGNAQQGR</sequence>
<name>A0A7Z6XZC6_PSESF</name>
<comment type="caution">
    <text evidence="2">The sequence shown here is derived from an EMBL/GenBank/DDBJ whole genome shotgun (WGS) entry which is preliminary data.</text>
</comment>
<gene>
    <name evidence="2" type="ORF">ALQ15_112321</name>
</gene>
<evidence type="ECO:0000313" key="3">
    <source>
        <dbReference type="Proteomes" id="UP000282289"/>
    </source>
</evidence>
<proteinExistence type="predicted"/>
<evidence type="ECO:0000256" key="1">
    <source>
        <dbReference type="SAM" id="MobiDB-lite"/>
    </source>
</evidence>
<dbReference type="Proteomes" id="UP000282289">
    <property type="component" value="Unassembled WGS sequence"/>
</dbReference>
<evidence type="ECO:0000313" key="2">
    <source>
        <dbReference type="EMBL" id="RMP82870.1"/>
    </source>
</evidence>
<reference evidence="2 3" key="1">
    <citation type="submission" date="2018-08" db="EMBL/GenBank/DDBJ databases">
        <title>Recombination of ecologically and evolutionarily significant loci maintains genetic cohesion in the Pseudomonas syringae species complex.</title>
        <authorList>
            <person name="Dillon M."/>
            <person name="Thakur S."/>
            <person name="Almeida R.N.D."/>
            <person name="Weir B.S."/>
            <person name="Guttman D.S."/>
        </authorList>
    </citation>
    <scope>NUCLEOTIDE SEQUENCE [LARGE SCALE GENOMIC DNA]</scope>
    <source>
        <strain evidence="2 3">ICMP 19589</strain>
    </source>
</reference>
<accession>A0A7Z6XZC6</accession>